<reference evidence="2 3" key="1">
    <citation type="submission" date="2013-08" db="EMBL/GenBank/DDBJ databases">
        <title>draft genome of Halomonas huanghegensis, strain BJGMM-B45T.</title>
        <authorList>
            <person name="Miao C."/>
            <person name="Wan Y."/>
            <person name="Jin W."/>
        </authorList>
    </citation>
    <scope>NUCLEOTIDE SEQUENCE [LARGE SCALE GENOMIC DNA]</scope>
    <source>
        <strain evidence="2 3">BJGMM-B45</strain>
    </source>
</reference>
<protein>
    <submittedName>
        <fullName evidence="2">Uncharacterized protein</fullName>
    </submittedName>
</protein>
<feature type="compositionally biased region" description="Basic and acidic residues" evidence="1">
    <location>
        <begin position="1"/>
        <end position="14"/>
    </location>
</feature>
<name>W1NA70_9GAMM</name>
<evidence type="ECO:0000313" key="2">
    <source>
        <dbReference type="EMBL" id="ERL52419.1"/>
    </source>
</evidence>
<dbReference type="Proteomes" id="UP000019113">
    <property type="component" value="Unassembled WGS sequence"/>
</dbReference>
<feature type="region of interest" description="Disordered" evidence="1">
    <location>
        <begin position="1"/>
        <end position="21"/>
    </location>
</feature>
<dbReference type="AlphaFoldDB" id="W1NA70"/>
<evidence type="ECO:0000256" key="1">
    <source>
        <dbReference type="SAM" id="MobiDB-lite"/>
    </source>
</evidence>
<organism evidence="2 3">
    <name type="scientific">Halomonas huangheensis</name>
    <dbReference type="NCBI Taxonomy" id="1178482"/>
    <lineage>
        <taxon>Bacteria</taxon>
        <taxon>Pseudomonadati</taxon>
        <taxon>Pseudomonadota</taxon>
        <taxon>Gammaproteobacteria</taxon>
        <taxon>Oceanospirillales</taxon>
        <taxon>Halomonadaceae</taxon>
        <taxon>Halomonas</taxon>
    </lineage>
</organism>
<dbReference type="PATRIC" id="fig|1178482.3.peg.1292"/>
<sequence>MLEHGDDLEQKMENSEDLPCLPRQAVQGRGLGEVNERMQYSAAMTDPGNSSGSAIVDRRPA</sequence>
<comment type="caution">
    <text evidence="2">The sequence shown here is derived from an EMBL/GenBank/DDBJ whole genome shotgun (WGS) entry which is preliminary data.</text>
</comment>
<gene>
    <name evidence="2" type="ORF">BJB45_10660</name>
</gene>
<keyword evidence="3" id="KW-1185">Reference proteome</keyword>
<accession>W1NA70</accession>
<proteinExistence type="predicted"/>
<evidence type="ECO:0000313" key="3">
    <source>
        <dbReference type="Proteomes" id="UP000019113"/>
    </source>
</evidence>
<dbReference type="EMBL" id="AVBC01000019">
    <property type="protein sequence ID" value="ERL52419.1"/>
    <property type="molecule type" value="Genomic_DNA"/>
</dbReference>
<feature type="region of interest" description="Disordered" evidence="1">
    <location>
        <begin position="42"/>
        <end position="61"/>
    </location>
</feature>